<gene>
    <name evidence="1" type="ORF">MES5069_40040</name>
</gene>
<name>A0ABM9E3N2_9HYPH</name>
<dbReference type="Proteomes" id="UP001153050">
    <property type="component" value="Unassembled WGS sequence"/>
</dbReference>
<comment type="caution">
    <text evidence="1">The sequence shown here is derived from an EMBL/GenBank/DDBJ whole genome shotgun (WGS) entry which is preliminary data.</text>
</comment>
<evidence type="ECO:0000313" key="2">
    <source>
        <dbReference type="Proteomes" id="UP001153050"/>
    </source>
</evidence>
<dbReference type="EMBL" id="CAKXZT010000135">
    <property type="protein sequence ID" value="CAH2403692.1"/>
    <property type="molecule type" value="Genomic_DNA"/>
</dbReference>
<reference evidence="1 2" key="1">
    <citation type="submission" date="2022-03" db="EMBL/GenBank/DDBJ databases">
        <authorList>
            <person name="Brunel B."/>
        </authorList>
    </citation>
    <scope>NUCLEOTIDE SEQUENCE [LARGE SCALE GENOMIC DNA]</scope>
    <source>
        <strain evidence="1">STM5069sample</strain>
    </source>
</reference>
<proteinExistence type="predicted"/>
<keyword evidence="2" id="KW-1185">Reference proteome</keyword>
<protein>
    <submittedName>
        <fullName evidence="1">Uncharacterized protein</fullName>
    </submittedName>
</protein>
<evidence type="ECO:0000313" key="1">
    <source>
        <dbReference type="EMBL" id="CAH2403692.1"/>
    </source>
</evidence>
<sequence>MAPRPESGLLVDASVMEPMFLVPANRSIARQQHRWDEISSQKRSSNNTQCLLSNTWCR</sequence>
<accession>A0ABM9E3N2</accession>
<organism evidence="1 2">
    <name type="scientific">Mesorhizobium escarrei</name>
    <dbReference type="NCBI Taxonomy" id="666018"/>
    <lineage>
        <taxon>Bacteria</taxon>
        <taxon>Pseudomonadati</taxon>
        <taxon>Pseudomonadota</taxon>
        <taxon>Alphaproteobacteria</taxon>
        <taxon>Hyphomicrobiales</taxon>
        <taxon>Phyllobacteriaceae</taxon>
        <taxon>Mesorhizobium</taxon>
    </lineage>
</organism>